<dbReference type="InterPro" id="IPR007157">
    <property type="entry name" value="PspA_VIPP1"/>
</dbReference>
<dbReference type="AlphaFoldDB" id="A0A418YCC2"/>
<dbReference type="GO" id="GO:0009271">
    <property type="term" value="P:phage shock"/>
    <property type="evidence" value="ECO:0007669"/>
    <property type="project" value="TreeGrafter"/>
</dbReference>
<feature type="coiled-coil region" evidence="2">
    <location>
        <begin position="101"/>
        <end position="181"/>
    </location>
</feature>
<evidence type="ECO:0000256" key="1">
    <source>
        <dbReference type="ARBA" id="ARBA00043985"/>
    </source>
</evidence>
<dbReference type="Pfam" id="PF04012">
    <property type="entry name" value="PspA_IM30"/>
    <property type="match status" value="1"/>
</dbReference>
<organism evidence="3 4">
    <name type="scientific">Motilimonas pumila</name>
    <dbReference type="NCBI Taxonomy" id="2303987"/>
    <lineage>
        <taxon>Bacteria</taxon>
        <taxon>Pseudomonadati</taxon>
        <taxon>Pseudomonadota</taxon>
        <taxon>Gammaproteobacteria</taxon>
        <taxon>Alteromonadales</taxon>
        <taxon>Alteromonadales genera incertae sedis</taxon>
        <taxon>Motilimonas</taxon>
    </lineage>
</organism>
<sequence length="219" mass="24880">MGVFSRLADIINANITSLLDKAEDPEKMIRLIIQEMEDTLVEVRSTSARVLAEKKDLARKIERIVGVQQEWQSKAELAIRKDREDLAKAALLEKQKLADLIGSLNEELTATEASLAQLAGEIDQLEKKLIETRAKQKSIEMRHKAASGRLDVKKQLDSQKVAKTMERFDQFERRIDDLNSKADSYDLGKPDLSDEFAELQADDEISQQLAELKKKMNKE</sequence>
<dbReference type="Proteomes" id="UP000283255">
    <property type="component" value="Unassembled WGS sequence"/>
</dbReference>
<name>A0A418YCC2_9GAMM</name>
<accession>A0A418YCC2</accession>
<reference evidence="3 4" key="1">
    <citation type="submission" date="2018-09" db="EMBL/GenBank/DDBJ databases">
        <authorList>
            <person name="Wang F."/>
        </authorList>
    </citation>
    <scope>NUCLEOTIDE SEQUENCE [LARGE SCALE GENOMIC DNA]</scope>
    <source>
        <strain evidence="3 4">PLHSC7-2</strain>
    </source>
</reference>
<keyword evidence="2" id="KW-0175">Coiled coil</keyword>
<dbReference type="NCBIfam" id="TIGR02977">
    <property type="entry name" value="phageshock_pspA"/>
    <property type="match status" value="1"/>
</dbReference>
<evidence type="ECO:0000313" key="4">
    <source>
        <dbReference type="Proteomes" id="UP000283255"/>
    </source>
</evidence>
<proteinExistence type="inferred from homology"/>
<comment type="caution">
    <text evidence="3">The sequence shown here is derived from an EMBL/GenBank/DDBJ whole genome shotgun (WGS) entry which is preliminary data.</text>
</comment>
<dbReference type="PANTHER" id="PTHR31088">
    <property type="entry name" value="MEMBRANE-ASSOCIATED PROTEIN VIPP1, CHLOROPLASTIC"/>
    <property type="match status" value="1"/>
</dbReference>
<gene>
    <name evidence="3" type="primary">pspA</name>
    <name evidence="3" type="ORF">D1Z90_14570</name>
</gene>
<dbReference type="PANTHER" id="PTHR31088:SF6">
    <property type="entry name" value="PHAGE SHOCK PROTEIN A"/>
    <property type="match status" value="1"/>
</dbReference>
<protein>
    <submittedName>
        <fullName evidence="3">Phage shock protein PspA</fullName>
    </submittedName>
</protein>
<dbReference type="RefSeq" id="WP_119911516.1">
    <property type="nucleotide sequence ID" value="NZ_QZCH01000020.1"/>
</dbReference>
<dbReference type="EMBL" id="QZCH01000020">
    <property type="protein sequence ID" value="RJG42164.1"/>
    <property type="molecule type" value="Genomic_DNA"/>
</dbReference>
<dbReference type="InterPro" id="IPR014319">
    <property type="entry name" value="Phageshock_PspA"/>
</dbReference>
<evidence type="ECO:0000313" key="3">
    <source>
        <dbReference type="EMBL" id="RJG42164.1"/>
    </source>
</evidence>
<comment type="similarity">
    <text evidence="1">Belongs to the PspA/Vipp/IM30 family.</text>
</comment>
<dbReference type="OrthoDB" id="9779630at2"/>
<dbReference type="GO" id="GO:0005829">
    <property type="term" value="C:cytosol"/>
    <property type="evidence" value="ECO:0007669"/>
    <property type="project" value="TreeGrafter"/>
</dbReference>
<keyword evidence="4" id="KW-1185">Reference proteome</keyword>
<evidence type="ECO:0000256" key="2">
    <source>
        <dbReference type="SAM" id="Coils"/>
    </source>
</evidence>
<reference evidence="3 4" key="2">
    <citation type="submission" date="2019-01" db="EMBL/GenBank/DDBJ databases">
        <title>Motilimonas pumilus sp. nov., isolated from the gut of sea cucumber (Apostichopus japonicus).</title>
        <authorList>
            <person name="Wang F.-Q."/>
            <person name="Ren L.-H."/>
            <person name="Lin Y.-W."/>
            <person name="Sun G.-H."/>
            <person name="Du Z.-J."/>
            <person name="Zhao J.-X."/>
            <person name="Liu X.-J."/>
            <person name="Liu L.-J."/>
        </authorList>
    </citation>
    <scope>NUCLEOTIDE SEQUENCE [LARGE SCALE GENOMIC DNA]</scope>
    <source>
        <strain evidence="3 4">PLHSC7-2</strain>
    </source>
</reference>